<reference evidence="4" key="1">
    <citation type="submission" date="2021-04" db="EMBL/GenBank/DDBJ databases">
        <authorList>
            <person name="Chebbi M.A.C M."/>
        </authorList>
    </citation>
    <scope>NUCLEOTIDE SEQUENCE</scope>
</reference>
<dbReference type="InterPro" id="IPR011010">
    <property type="entry name" value="DNA_brk_join_enz"/>
</dbReference>
<evidence type="ECO:0000259" key="3">
    <source>
        <dbReference type="Pfam" id="PF00589"/>
    </source>
</evidence>
<dbReference type="Pfam" id="PF00589">
    <property type="entry name" value="Phage_integrase"/>
    <property type="match status" value="1"/>
</dbReference>
<feature type="domain" description="Tyr recombinase" evidence="3">
    <location>
        <begin position="164"/>
        <end position="258"/>
    </location>
</feature>
<dbReference type="InterPro" id="IPR013762">
    <property type="entry name" value="Integrase-like_cat_sf"/>
</dbReference>
<dbReference type="SUPFAM" id="SSF56349">
    <property type="entry name" value="DNA breaking-rejoining enzymes"/>
    <property type="match status" value="1"/>
</dbReference>
<keyword evidence="1" id="KW-0233">DNA recombination</keyword>
<keyword evidence="2" id="KW-1133">Transmembrane helix</keyword>
<keyword evidence="5" id="KW-1185">Reference proteome</keyword>
<dbReference type="EMBL" id="CAJNRD030001123">
    <property type="protein sequence ID" value="CAG5103707.1"/>
    <property type="molecule type" value="Genomic_DNA"/>
</dbReference>
<evidence type="ECO:0000313" key="4">
    <source>
        <dbReference type="EMBL" id="CAG5103707.1"/>
    </source>
</evidence>
<dbReference type="GO" id="GO:0006310">
    <property type="term" value="P:DNA recombination"/>
    <property type="evidence" value="ECO:0007669"/>
    <property type="project" value="UniProtKB-KW"/>
</dbReference>
<dbReference type="Proteomes" id="UP000786811">
    <property type="component" value="Unassembled WGS sequence"/>
</dbReference>
<dbReference type="Gene3D" id="1.10.443.10">
    <property type="entry name" value="Intergrase catalytic core"/>
    <property type="match status" value="1"/>
</dbReference>
<protein>
    <recommendedName>
        <fullName evidence="3">Tyr recombinase domain-containing protein</fullName>
    </recommendedName>
</protein>
<keyword evidence="2" id="KW-0812">Transmembrane</keyword>
<dbReference type="GO" id="GO:0015074">
    <property type="term" value="P:DNA integration"/>
    <property type="evidence" value="ECO:0007669"/>
    <property type="project" value="InterPro"/>
</dbReference>
<name>A0A8J2HM30_COTCN</name>
<gene>
    <name evidence="4" type="ORF">HICCMSTLAB_LOCUS11644</name>
</gene>
<dbReference type="PANTHER" id="PTHR35617">
    <property type="entry name" value="PHAGE_INTEGRASE DOMAIN-CONTAINING PROTEIN"/>
    <property type="match status" value="1"/>
</dbReference>
<dbReference type="AlphaFoldDB" id="A0A8J2HM30"/>
<evidence type="ECO:0000313" key="5">
    <source>
        <dbReference type="Proteomes" id="UP000786811"/>
    </source>
</evidence>
<organism evidence="4 5">
    <name type="scientific">Cotesia congregata</name>
    <name type="common">Parasitoid wasp</name>
    <name type="synonym">Apanteles congregatus</name>
    <dbReference type="NCBI Taxonomy" id="51543"/>
    <lineage>
        <taxon>Eukaryota</taxon>
        <taxon>Metazoa</taxon>
        <taxon>Ecdysozoa</taxon>
        <taxon>Arthropoda</taxon>
        <taxon>Hexapoda</taxon>
        <taxon>Insecta</taxon>
        <taxon>Pterygota</taxon>
        <taxon>Neoptera</taxon>
        <taxon>Endopterygota</taxon>
        <taxon>Hymenoptera</taxon>
        <taxon>Apocrita</taxon>
        <taxon>Ichneumonoidea</taxon>
        <taxon>Braconidae</taxon>
        <taxon>Microgastrinae</taxon>
        <taxon>Cotesia</taxon>
    </lineage>
</organism>
<dbReference type="GO" id="GO:0003677">
    <property type="term" value="F:DNA binding"/>
    <property type="evidence" value="ECO:0007669"/>
    <property type="project" value="InterPro"/>
</dbReference>
<dbReference type="OrthoDB" id="7699712at2759"/>
<sequence length="290" mass="33779">MTYWNQETKRGRNIKWYYFCKLQDLDLYKPTEGLVADWLSEKFHQDFVKIVIITYFFVIPVFVVLTNNFYACGEYIGQSPLLSRLLKGIYKEKSSTPKYNKIYNLDPVINKLEQIALSLIKRSNIEEVQNGYKIQITDFIKTSSGYHQPLFILPQFPENKNLCVASMLEAYLKVTSDLLNNNKVETLFMTTRQSFRAPSNDSMSRWLKMFLFNCGISSEYTPHSIRHTSTSSALAKEVDFSVIKNLAGWSENSKVFKKFYNKPIVQDPSTFAESVLLNFLILLLKLFQHQ</sequence>
<evidence type="ECO:0000256" key="2">
    <source>
        <dbReference type="SAM" id="Phobius"/>
    </source>
</evidence>
<dbReference type="PANTHER" id="PTHR35617:SF3">
    <property type="entry name" value="CORE-BINDING (CB) DOMAIN-CONTAINING PROTEIN"/>
    <property type="match status" value="1"/>
</dbReference>
<proteinExistence type="predicted"/>
<dbReference type="InterPro" id="IPR002104">
    <property type="entry name" value="Integrase_catalytic"/>
</dbReference>
<keyword evidence="2" id="KW-0472">Membrane</keyword>
<feature type="transmembrane region" description="Helical" evidence="2">
    <location>
        <begin position="47"/>
        <end position="70"/>
    </location>
</feature>
<accession>A0A8J2HM30</accession>
<evidence type="ECO:0000256" key="1">
    <source>
        <dbReference type="ARBA" id="ARBA00023172"/>
    </source>
</evidence>
<comment type="caution">
    <text evidence="4">The sequence shown here is derived from an EMBL/GenBank/DDBJ whole genome shotgun (WGS) entry which is preliminary data.</text>
</comment>